<dbReference type="Proteomes" id="UP000267448">
    <property type="component" value="Unassembled WGS sequence"/>
</dbReference>
<dbReference type="AlphaFoldDB" id="A0A3S0LJ97"/>
<accession>A0A3S0LJ97</accession>
<evidence type="ECO:0000256" key="1">
    <source>
        <dbReference type="SAM" id="Phobius"/>
    </source>
</evidence>
<feature type="transmembrane region" description="Helical" evidence="1">
    <location>
        <begin position="148"/>
        <end position="168"/>
    </location>
</feature>
<feature type="transmembrane region" description="Helical" evidence="1">
    <location>
        <begin position="39"/>
        <end position="57"/>
    </location>
</feature>
<dbReference type="PANTHER" id="PTHR39084:SF1">
    <property type="entry name" value="DUF4010 DOMAIN-CONTAINING PROTEIN"/>
    <property type="match status" value="1"/>
</dbReference>
<feature type="transmembrane region" description="Helical" evidence="1">
    <location>
        <begin position="368"/>
        <end position="390"/>
    </location>
</feature>
<evidence type="ECO:0000313" key="5">
    <source>
        <dbReference type="Proteomes" id="UP000267448"/>
    </source>
</evidence>
<feature type="transmembrane region" description="Helical" evidence="1">
    <location>
        <begin position="103"/>
        <end position="128"/>
    </location>
</feature>
<protein>
    <submittedName>
        <fullName evidence="4">MgtC/SapB family protein</fullName>
    </submittedName>
</protein>
<feature type="transmembrane region" description="Helical" evidence="1">
    <location>
        <begin position="396"/>
        <end position="417"/>
    </location>
</feature>
<feature type="transmembrane region" description="Helical" evidence="1">
    <location>
        <begin position="180"/>
        <end position="200"/>
    </location>
</feature>
<feature type="transmembrane region" description="Helical" evidence="1">
    <location>
        <begin position="206"/>
        <end position="226"/>
    </location>
</feature>
<reference evidence="4 5" key="1">
    <citation type="submission" date="2018-12" db="EMBL/GenBank/DDBJ databases">
        <authorList>
            <person name="Yu L."/>
        </authorList>
    </citation>
    <scope>NUCLEOTIDE SEQUENCE [LARGE SCALE GENOMIC DNA]</scope>
    <source>
        <strain evidence="4 5">HAW-EB2</strain>
    </source>
</reference>
<dbReference type="EMBL" id="RXNU01000018">
    <property type="protein sequence ID" value="RTR36780.1"/>
    <property type="molecule type" value="Genomic_DNA"/>
</dbReference>
<keyword evidence="1" id="KW-1133">Transmembrane helix</keyword>
<feature type="transmembrane region" description="Helical" evidence="1">
    <location>
        <begin position="6"/>
        <end position="27"/>
    </location>
</feature>
<dbReference type="InterPro" id="IPR049177">
    <property type="entry name" value="MgtC_SapB_SrpB_YhiD_N"/>
</dbReference>
<evidence type="ECO:0000259" key="2">
    <source>
        <dbReference type="Pfam" id="PF02308"/>
    </source>
</evidence>
<feature type="domain" description="MgtC/SapB/SrpB/YhiD N-terminal" evidence="2">
    <location>
        <begin position="11"/>
        <end position="136"/>
    </location>
</feature>
<sequence>METSIYQLLLLGSALAIGLLVGVERGWSNRNIAEGKRVAGLRTFGLIGLLGGITGLLTSQLGALILAVAFACITAMAVAAYLISSRETSDIGMTSNMAMVITFLLGALAGLDQIVIAAVCGVVTTLLLRSKHFLHKLLMQLSQAELNAGLNLLIISVVLLPVLPDQGYGPWQAINPYETWLMVVLIALISFVGYFMIRMLGAQRGILMTGFAGGLLSSTALTLQLSRLSRDHPSLQQLCSVGVLVACGVMFPRMILVVALIKPALVDALFMPLILMLAVAFGCAALIYRHNGNQLVLDDVQPKNPLKLASAMLFGLLLVTVALVGRAIVEWLGESGVFLIALVSGVADVDAINLTLSRMAGEDISPNMAVLGIVLASISNTLFKGCLAVFVGGAGMIRWVMLPLALTATIGLLTIWLL</sequence>
<comment type="caution">
    <text evidence="4">The sequence shown here is derived from an EMBL/GenBank/DDBJ whole genome shotgun (WGS) entry which is preliminary data.</text>
</comment>
<dbReference type="RefSeq" id="WP_126523113.1">
    <property type="nucleotide sequence ID" value="NZ_RXNU01000018.1"/>
</dbReference>
<feature type="transmembrane region" description="Helical" evidence="1">
    <location>
        <begin position="63"/>
        <end position="83"/>
    </location>
</feature>
<dbReference type="Pfam" id="PF13194">
    <property type="entry name" value="DUF4010"/>
    <property type="match status" value="1"/>
</dbReference>
<feature type="transmembrane region" description="Helical" evidence="1">
    <location>
        <begin position="308"/>
        <end position="329"/>
    </location>
</feature>
<dbReference type="Pfam" id="PF02308">
    <property type="entry name" value="MgtC"/>
    <property type="match status" value="1"/>
</dbReference>
<dbReference type="InterPro" id="IPR025105">
    <property type="entry name" value="DUF4010"/>
</dbReference>
<organism evidence="4 5">
    <name type="scientific">Shewanella canadensis</name>
    <dbReference type="NCBI Taxonomy" id="271096"/>
    <lineage>
        <taxon>Bacteria</taxon>
        <taxon>Pseudomonadati</taxon>
        <taxon>Pseudomonadota</taxon>
        <taxon>Gammaproteobacteria</taxon>
        <taxon>Alteromonadales</taxon>
        <taxon>Shewanellaceae</taxon>
        <taxon>Shewanella</taxon>
    </lineage>
</organism>
<feature type="transmembrane region" description="Helical" evidence="1">
    <location>
        <begin position="335"/>
        <end position="356"/>
    </location>
</feature>
<keyword evidence="1" id="KW-0812">Transmembrane</keyword>
<gene>
    <name evidence="4" type="ORF">EKG38_21870</name>
</gene>
<keyword evidence="1" id="KW-0472">Membrane</keyword>
<name>A0A3S0LJ97_9GAMM</name>
<dbReference type="OrthoDB" id="9813718at2"/>
<feature type="transmembrane region" description="Helical" evidence="1">
    <location>
        <begin position="238"/>
        <end position="262"/>
    </location>
</feature>
<feature type="domain" description="DUF4010" evidence="3">
    <location>
        <begin position="184"/>
        <end position="392"/>
    </location>
</feature>
<feature type="transmembrane region" description="Helical" evidence="1">
    <location>
        <begin position="268"/>
        <end position="288"/>
    </location>
</feature>
<dbReference type="PANTHER" id="PTHR39084">
    <property type="entry name" value="MEMBRANE PROTEIN-RELATED"/>
    <property type="match status" value="1"/>
</dbReference>
<proteinExistence type="predicted"/>
<keyword evidence="5" id="KW-1185">Reference proteome</keyword>
<evidence type="ECO:0000259" key="3">
    <source>
        <dbReference type="Pfam" id="PF13194"/>
    </source>
</evidence>
<evidence type="ECO:0000313" key="4">
    <source>
        <dbReference type="EMBL" id="RTR36780.1"/>
    </source>
</evidence>